<name>A0A0C9VGY2_SPHS4</name>
<proteinExistence type="predicted"/>
<organism evidence="2 3">
    <name type="scientific">Sphaerobolus stellatus (strain SS14)</name>
    <dbReference type="NCBI Taxonomy" id="990650"/>
    <lineage>
        <taxon>Eukaryota</taxon>
        <taxon>Fungi</taxon>
        <taxon>Dikarya</taxon>
        <taxon>Basidiomycota</taxon>
        <taxon>Agaricomycotina</taxon>
        <taxon>Agaricomycetes</taxon>
        <taxon>Phallomycetidae</taxon>
        <taxon>Geastrales</taxon>
        <taxon>Sphaerobolaceae</taxon>
        <taxon>Sphaerobolus</taxon>
    </lineage>
</organism>
<dbReference type="SUPFAM" id="SSF56672">
    <property type="entry name" value="DNA/RNA polymerases"/>
    <property type="match status" value="1"/>
</dbReference>
<dbReference type="InterPro" id="IPR000477">
    <property type="entry name" value="RT_dom"/>
</dbReference>
<reference evidence="2 3" key="1">
    <citation type="submission" date="2014-06" db="EMBL/GenBank/DDBJ databases">
        <title>Evolutionary Origins and Diversification of the Mycorrhizal Mutualists.</title>
        <authorList>
            <consortium name="DOE Joint Genome Institute"/>
            <consortium name="Mycorrhizal Genomics Consortium"/>
            <person name="Kohler A."/>
            <person name="Kuo A."/>
            <person name="Nagy L.G."/>
            <person name="Floudas D."/>
            <person name="Copeland A."/>
            <person name="Barry K.W."/>
            <person name="Cichocki N."/>
            <person name="Veneault-Fourrey C."/>
            <person name="LaButti K."/>
            <person name="Lindquist E.A."/>
            <person name="Lipzen A."/>
            <person name="Lundell T."/>
            <person name="Morin E."/>
            <person name="Murat C."/>
            <person name="Riley R."/>
            <person name="Ohm R."/>
            <person name="Sun H."/>
            <person name="Tunlid A."/>
            <person name="Henrissat B."/>
            <person name="Grigoriev I.V."/>
            <person name="Hibbett D.S."/>
            <person name="Martin F."/>
        </authorList>
    </citation>
    <scope>NUCLEOTIDE SEQUENCE [LARGE SCALE GENOMIC DNA]</scope>
    <source>
        <strain evidence="2 3">SS14</strain>
    </source>
</reference>
<dbReference type="InterPro" id="IPR043128">
    <property type="entry name" value="Rev_trsase/Diguanyl_cyclase"/>
</dbReference>
<dbReference type="PANTHER" id="PTHR33064">
    <property type="entry name" value="POL PROTEIN"/>
    <property type="match status" value="1"/>
</dbReference>
<dbReference type="Proteomes" id="UP000054279">
    <property type="component" value="Unassembled WGS sequence"/>
</dbReference>
<feature type="non-terminal residue" evidence="2">
    <location>
        <position position="143"/>
    </location>
</feature>
<protein>
    <recommendedName>
        <fullName evidence="1">Reverse transcriptase domain-containing protein</fullName>
    </recommendedName>
</protein>
<dbReference type="HOGENOM" id="CLU_000384_33_7_1"/>
<evidence type="ECO:0000313" key="3">
    <source>
        <dbReference type="Proteomes" id="UP000054279"/>
    </source>
</evidence>
<feature type="domain" description="Reverse transcriptase" evidence="1">
    <location>
        <begin position="1"/>
        <end position="51"/>
    </location>
</feature>
<accession>A0A0C9VGY2</accession>
<dbReference type="EMBL" id="KN837142">
    <property type="protein sequence ID" value="KIJ40682.1"/>
    <property type="molecule type" value="Genomic_DNA"/>
</dbReference>
<gene>
    <name evidence="2" type="ORF">M422DRAFT_112219</name>
</gene>
<dbReference type="InterPro" id="IPR043502">
    <property type="entry name" value="DNA/RNA_pol_sf"/>
</dbReference>
<evidence type="ECO:0000259" key="1">
    <source>
        <dbReference type="Pfam" id="PF00078"/>
    </source>
</evidence>
<dbReference type="PANTHER" id="PTHR33064:SF37">
    <property type="entry name" value="RIBONUCLEASE H"/>
    <property type="match status" value="1"/>
</dbReference>
<keyword evidence="3" id="KW-1185">Reference proteome</keyword>
<feature type="non-terminal residue" evidence="2">
    <location>
        <position position="1"/>
    </location>
</feature>
<dbReference type="Pfam" id="PF00078">
    <property type="entry name" value="RVT_1"/>
    <property type="match status" value="1"/>
</dbReference>
<dbReference type="OrthoDB" id="1750432at2759"/>
<dbReference type="InterPro" id="IPR051320">
    <property type="entry name" value="Viral_Replic_Matur_Polypro"/>
</dbReference>
<dbReference type="Gene3D" id="3.30.70.270">
    <property type="match status" value="2"/>
</dbReference>
<evidence type="ECO:0000313" key="2">
    <source>
        <dbReference type="EMBL" id="KIJ40682.1"/>
    </source>
</evidence>
<sequence length="143" mass="16964">VYLDDIFIFSNTIEDHEEHLEKVFMTLREAQLFLSPSKADLYSECMDCLCHIIDDKSIHADMDKMRVVCEWHTPRRYKDVQQFLGLVQYLAQFMPDISAYSTPLLAAARNNRKFLWTPLYEKCFQQIKLLAYRLPILKLINPE</sequence>
<dbReference type="AlphaFoldDB" id="A0A0C9VGY2"/>